<keyword evidence="1" id="KW-0812">Transmembrane</keyword>
<name>A0A858RM60_9BACT</name>
<feature type="transmembrane region" description="Helical" evidence="1">
    <location>
        <begin position="125"/>
        <end position="144"/>
    </location>
</feature>
<sequence>MPSFVRFVAGFFLVFPGAAMWFFGAILLLSYSAAIPALIFNGTPPDALIIQVSFMGVAIALIAFGHSMIAAFDLLTSGRRYQLPGKHILPCIGMELLLQILGVTSFGISISALLTFWDLGTISPWAPTLLFLAGFAGCVVAIWIHRYSLGLRARWKAAHVSTQSVELPAE</sequence>
<dbReference type="KEGG" id="luo:HHL09_17750"/>
<evidence type="ECO:0000256" key="1">
    <source>
        <dbReference type="SAM" id="Phobius"/>
    </source>
</evidence>
<gene>
    <name evidence="2" type="ORF">HHL09_17750</name>
</gene>
<reference evidence="2 3" key="1">
    <citation type="submission" date="2020-04" db="EMBL/GenBank/DDBJ databases">
        <title>Luteolibacter sp. G-1-1-1 isolated from soil.</title>
        <authorList>
            <person name="Dahal R.H."/>
        </authorList>
    </citation>
    <scope>NUCLEOTIDE SEQUENCE [LARGE SCALE GENOMIC DNA]</scope>
    <source>
        <strain evidence="2 3">G-1-1-1</strain>
    </source>
</reference>
<feature type="transmembrane region" description="Helical" evidence="1">
    <location>
        <begin position="96"/>
        <end position="119"/>
    </location>
</feature>
<evidence type="ECO:0000313" key="2">
    <source>
        <dbReference type="EMBL" id="QJE97548.1"/>
    </source>
</evidence>
<feature type="transmembrane region" description="Helical" evidence="1">
    <location>
        <begin position="49"/>
        <end position="75"/>
    </location>
</feature>
<keyword evidence="1" id="KW-1133">Transmembrane helix</keyword>
<dbReference type="EMBL" id="CP051774">
    <property type="protein sequence ID" value="QJE97548.1"/>
    <property type="molecule type" value="Genomic_DNA"/>
</dbReference>
<dbReference type="RefSeq" id="WP_169455974.1">
    <property type="nucleotide sequence ID" value="NZ_CP051774.1"/>
</dbReference>
<accession>A0A858RM60</accession>
<proteinExistence type="predicted"/>
<evidence type="ECO:0000313" key="3">
    <source>
        <dbReference type="Proteomes" id="UP000501812"/>
    </source>
</evidence>
<dbReference type="Proteomes" id="UP000501812">
    <property type="component" value="Chromosome"/>
</dbReference>
<keyword evidence="3" id="KW-1185">Reference proteome</keyword>
<keyword evidence="1" id="KW-0472">Membrane</keyword>
<dbReference type="AlphaFoldDB" id="A0A858RM60"/>
<protein>
    <submittedName>
        <fullName evidence="2">Uncharacterized protein</fullName>
    </submittedName>
</protein>
<feature type="transmembrane region" description="Helical" evidence="1">
    <location>
        <begin position="7"/>
        <end position="29"/>
    </location>
</feature>
<organism evidence="2 3">
    <name type="scientific">Luteolibacter luteus</name>
    <dbReference type="NCBI Taxonomy" id="2728835"/>
    <lineage>
        <taxon>Bacteria</taxon>
        <taxon>Pseudomonadati</taxon>
        <taxon>Verrucomicrobiota</taxon>
        <taxon>Verrucomicrobiia</taxon>
        <taxon>Verrucomicrobiales</taxon>
        <taxon>Verrucomicrobiaceae</taxon>
        <taxon>Luteolibacter</taxon>
    </lineage>
</organism>